<comment type="caution">
    <text evidence="4">The sequence shown here is derived from an EMBL/GenBank/DDBJ whole genome shotgun (WGS) entry which is preliminary data.</text>
</comment>
<organism evidence="4 5">
    <name type="scientific">Streptomyces chumphonensis</name>
    <dbReference type="NCBI Taxonomy" id="1214925"/>
    <lineage>
        <taxon>Bacteria</taxon>
        <taxon>Bacillati</taxon>
        <taxon>Actinomycetota</taxon>
        <taxon>Actinomycetes</taxon>
        <taxon>Kitasatosporales</taxon>
        <taxon>Streptomycetaceae</taxon>
        <taxon>Streptomyces</taxon>
    </lineage>
</organism>
<dbReference type="InterPro" id="IPR050554">
    <property type="entry name" value="Met_Synthase/Corrinoid"/>
</dbReference>
<keyword evidence="2" id="KW-0170">Cobalt</keyword>
<dbReference type="Pfam" id="PF02607">
    <property type="entry name" value="B12-binding_2"/>
    <property type="match status" value="1"/>
</dbReference>
<dbReference type="SUPFAM" id="SSF52242">
    <property type="entry name" value="Cobalamin (vitamin B12)-binding domain"/>
    <property type="match status" value="1"/>
</dbReference>
<name>A0A927F0F5_9ACTN</name>
<dbReference type="InterPro" id="IPR036724">
    <property type="entry name" value="Cobalamin-bd_sf"/>
</dbReference>
<evidence type="ECO:0000313" key="4">
    <source>
        <dbReference type="EMBL" id="MBD3932705.1"/>
    </source>
</evidence>
<evidence type="ECO:0000259" key="3">
    <source>
        <dbReference type="PROSITE" id="PS51332"/>
    </source>
</evidence>
<dbReference type="GO" id="GO:0008705">
    <property type="term" value="F:methionine synthase activity"/>
    <property type="evidence" value="ECO:0007669"/>
    <property type="project" value="TreeGrafter"/>
</dbReference>
<evidence type="ECO:0000313" key="5">
    <source>
        <dbReference type="Proteomes" id="UP000632289"/>
    </source>
</evidence>
<dbReference type="AlphaFoldDB" id="A0A927F0F5"/>
<accession>A0A927F0F5</accession>
<dbReference type="InterPro" id="IPR006158">
    <property type="entry name" value="Cobalamin-bd"/>
</dbReference>
<dbReference type="InterPro" id="IPR003759">
    <property type="entry name" value="Cbl-bd_cap"/>
</dbReference>
<sequence length="351" mass="37352">MSRPALDTLRDDLWRAVADGDEAAALELVREARGSVADAETLLVAVVADLQGRIGAAWAEDRLSVAQEHAATAINDRVVTLLSTPETGGAAPPRRGRVVVACVEGEWHALPARLVAGVLRLRGWHVDFLGAQTTTRHLVNHLHRTTADTVLLSSSLPTRLPAAHAAISACHAVGTSVLAGGAAFGPDGRYAGRLGADAWAPGAREAADVLATGVETSASGATRHPVDDLPHLADQEYTLVVRARPRLIKQTLADLSDRHPAVRRDDDEQRERTAETLAHIVDFLAAALYVDDSDVFTGFLTWSADILTARRVPALSLLPALDSLGEQLHDFPRARRLLGDGAAGLTHHTRA</sequence>
<dbReference type="RefSeq" id="WP_191209997.1">
    <property type="nucleotide sequence ID" value="NZ_BAABKL010000014.1"/>
</dbReference>
<dbReference type="Gene3D" id="3.40.50.280">
    <property type="entry name" value="Cobalamin-binding domain"/>
    <property type="match status" value="1"/>
</dbReference>
<dbReference type="InterPro" id="IPR036594">
    <property type="entry name" value="Meth_synthase_dom"/>
</dbReference>
<dbReference type="GO" id="GO:0005829">
    <property type="term" value="C:cytosol"/>
    <property type="evidence" value="ECO:0007669"/>
    <property type="project" value="TreeGrafter"/>
</dbReference>
<dbReference type="GO" id="GO:0031419">
    <property type="term" value="F:cobalamin binding"/>
    <property type="evidence" value="ECO:0007669"/>
    <property type="project" value="InterPro"/>
</dbReference>
<evidence type="ECO:0000256" key="1">
    <source>
        <dbReference type="ARBA" id="ARBA00022723"/>
    </source>
</evidence>
<feature type="domain" description="B12-binding" evidence="3">
    <location>
        <begin position="95"/>
        <end position="224"/>
    </location>
</feature>
<keyword evidence="1" id="KW-0479">Metal-binding</keyword>
<dbReference type="PANTHER" id="PTHR45833:SF1">
    <property type="entry name" value="METHIONINE SYNTHASE"/>
    <property type="match status" value="1"/>
</dbReference>
<dbReference type="Proteomes" id="UP000632289">
    <property type="component" value="Unassembled WGS sequence"/>
</dbReference>
<protein>
    <submittedName>
        <fullName evidence="4">Cobalamin B12-binding domain-containing protein</fullName>
    </submittedName>
</protein>
<dbReference type="EMBL" id="JACXYU010000006">
    <property type="protein sequence ID" value="MBD3932705.1"/>
    <property type="molecule type" value="Genomic_DNA"/>
</dbReference>
<dbReference type="GO" id="GO:0046653">
    <property type="term" value="P:tetrahydrofolate metabolic process"/>
    <property type="evidence" value="ECO:0007669"/>
    <property type="project" value="TreeGrafter"/>
</dbReference>
<gene>
    <name evidence="4" type="ORF">IF129_14230</name>
</gene>
<proteinExistence type="predicted"/>
<dbReference type="PROSITE" id="PS51332">
    <property type="entry name" value="B12_BINDING"/>
    <property type="match status" value="1"/>
</dbReference>
<dbReference type="GO" id="GO:0046872">
    <property type="term" value="F:metal ion binding"/>
    <property type="evidence" value="ECO:0007669"/>
    <property type="project" value="UniProtKB-KW"/>
</dbReference>
<evidence type="ECO:0000256" key="2">
    <source>
        <dbReference type="ARBA" id="ARBA00023285"/>
    </source>
</evidence>
<dbReference type="GO" id="GO:0050667">
    <property type="term" value="P:homocysteine metabolic process"/>
    <property type="evidence" value="ECO:0007669"/>
    <property type="project" value="TreeGrafter"/>
</dbReference>
<reference evidence="4" key="1">
    <citation type="submission" date="2020-09" db="EMBL/GenBank/DDBJ databases">
        <title>Secondary metabolite and genome analysis of marine Streptomyces chumphonensis KK1-2T.</title>
        <authorList>
            <person name="Phongsopitanun W."/>
            <person name="Kanchanasin P."/>
            <person name="Pittayakhajonwut P."/>
            <person name="Suwanborirux K."/>
            <person name="Tanasupawat S."/>
        </authorList>
    </citation>
    <scope>NUCLEOTIDE SEQUENCE</scope>
    <source>
        <strain evidence="4">KK1-2</strain>
    </source>
</reference>
<dbReference type="Gene3D" id="1.10.1240.10">
    <property type="entry name" value="Methionine synthase domain"/>
    <property type="match status" value="1"/>
</dbReference>
<dbReference type="PANTHER" id="PTHR45833">
    <property type="entry name" value="METHIONINE SYNTHASE"/>
    <property type="match status" value="1"/>
</dbReference>
<keyword evidence="5" id="KW-1185">Reference proteome</keyword>
<dbReference type="Pfam" id="PF02310">
    <property type="entry name" value="B12-binding"/>
    <property type="match status" value="1"/>
</dbReference>